<sequence length="284" mass="33012">MKTARLYDQPEQFAEMMMHQLRESMGVQVESKEDEPLLLDVILKQDAPEEKIRVSLHETFRTYLAGGDLNVAVDYLNDIVRNSQFILTQQDKMLKLDMTYLYPAIRDARYVLEAGRDCPMVSEECGLPGLRVIFLEIKDGVSKIINEGSLEANPRLTEERVKRIAFRNLRSAGWEHPRLELQSPFRPSCTVEVYTDYSHPIDYQFIHPEMAASNTPRNFVLAFTNRKYALLLRSTENMDTKQKAKRLVEKSKFAEVVKRSFHLLPHPVSQLMYWFHDGKAELLD</sequence>
<evidence type="ECO:0008006" key="3">
    <source>
        <dbReference type="Google" id="ProtNLM"/>
    </source>
</evidence>
<dbReference type="EMBL" id="CP033433">
    <property type="protein sequence ID" value="AYQ74938.1"/>
    <property type="molecule type" value="Genomic_DNA"/>
</dbReference>
<dbReference type="AlphaFoldDB" id="A0A3G3K3A2"/>
<proteinExistence type="predicted"/>
<accession>A0A3G3K3A2</accession>
<reference evidence="1 2" key="1">
    <citation type="submission" date="2018-10" db="EMBL/GenBank/DDBJ databases">
        <title>Genome Sequence of Cohnella sp.</title>
        <authorList>
            <person name="Srinivasan S."/>
            <person name="Kim M.K."/>
        </authorList>
    </citation>
    <scope>NUCLEOTIDE SEQUENCE [LARGE SCALE GENOMIC DNA]</scope>
    <source>
        <strain evidence="1 2">18JY8-7</strain>
    </source>
</reference>
<evidence type="ECO:0000313" key="1">
    <source>
        <dbReference type="EMBL" id="AYQ74938.1"/>
    </source>
</evidence>
<dbReference type="RefSeq" id="WP_123043018.1">
    <property type="nucleotide sequence ID" value="NZ_CP033433.1"/>
</dbReference>
<dbReference type="Proteomes" id="UP000269097">
    <property type="component" value="Chromosome"/>
</dbReference>
<name>A0A3G3K3A2_9BACL</name>
<organism evidence="1 2">
    <name type="scientific">Cohnella candidum</name>
    <dbReference type="NCBI Taxonomy" id="2674991"/>
    <lineage>
        <taxon>Bacteria</taxon>
        <taxon>Bacillati</taxon>
        <taxon>Bacillota</taxon>
        <taxon>Bacilli</taxon>
        <taxon>Bacillales</taxon>
        <taxon>Paenibacillaceae</taxon>
        <taxon>Cohnella</taxon>
    </lineage>
</organism>
<protein>
    <recommendedName>
        <fullName evidence="3">DUF1444 family protein</fullName>
    </recommendedName>
</protein>
<evidence type="ECO:0000313" key="2">
    <source>
        <dbReference type="Proteomes" id="UP000269097"/>
    </source>
</evidence>
<keyword evidence="2" id="KW-1185">Reference proteome</keyword>
<gene>
    <name evidence="1" type="ORF">EAV92_21705</name>
</gene>
<dbReference type="KEGG" id="coh:EAV92_21705"/>